<sequence length="189" mass="22202">MKKKSIVFLLITILSIVSISGFALNERKTGWSKNHIVQNKAHEEANRQIEAKILDAWTDIENTFGININKYYVVGELESEKLRHYFGEETTYLRFNVIRPIADEVPLGSIVPVMYISHDKKEILYCYKEPDGTNVMKKIKLDEIDWRKKLTSLKEKRIDPNVHETKRVQGKLKKEIDRQKIKILMENEK</sequence>
<dbReference type="STRING" id="1121301.SAMN02745912_01698"/>
<dbReference type="RefSeq" id="WP_073148885.1">
    <property type="nucleotide sequence ID" value="NZ_FRAG01000016.1"/>
</dbReference>
<dbReference type="AlphaFoldDB" id="A0A1M6NDZ0"/>
<evidence type="ECO:0000313" key="2">
    <source>
        <dbReference type="Proteomes" id="UP000184465"/>
    </source>
</evidence>
<dbReference type="EMBL" id="FRAG01000016">
    <property type="protein sequence ID" value="SHJ93863.1"/>
    <property type="molecule type" value="Genomic_DNA"/>
</dbReference>
<proteinExistence type="predicted"/>
<gene>
    <name evidence="1" type="ORF">SAMN02745912_01698</name>
</gene>
<accession>A0A1M6NDZ0</accession>
<protein>
    <submittedName>
        <fullName evidence="1">Uncharacterized protein</fullName>
    </submittedName>
</protein>
<reference evidence="1 2" key="1">
    <citation type="submission" date="2016-11" db="EMBL/GenBank/DDBJ databases">
        <authorList>
            <person name="Jaros S."/>
            <person name="Januszkiewicz K."/>
            <person name="Wedrychowicz H."/>
        </authorList>
    </citation>
    <scope>NUCLEOTIDE SEQUENCE [LARGE SCALE GENOMIC DNA]</scope>
    <source>
        <strain evidence="1 2">DSM 15212</strain>
    </source>
</reference>
<evidence type="ECO:0000313" key="1">
    <source>
        <dbReference type="EMBL" id="SHJ93863.1"/>
    </source>
</evidence>
<dbReference type="Proteomes" id="UP000184465">
    <property type="component" value="Unassembled WGS sequence"/>
</dbReference>
<dbReference type="OrthoDB" id="1956596at2"/>
<organism evidence="1 2">
    <name type="scientific">Paramaledivibacter caminithermalis (strain DSM 15212 / CIP 107654 / DViRD3)</name>
    <name type="common">Clostridium caminithermale</name>
    <dbReference type="NCBI Taxonomy" id="1121301"/>
    <lineage>
        <taxon>Bacteria</taxon>
        <taxon>Bacillati</taxon>
        <taxon>Bacillota</taxon>
        <taxon>Clostridia</taxon>
        <taxon>Peptostreptococcales</taxon>
        <taxon>Caminicellaceae</taxon>
        <taxon>Paramaledivibacter</taxon>
    </lineage>
</organism>
<name>A0A1M6NDZ0_PARC5</name>
<keyword evidence="2" id="KW-1185">Reference proteome</keyword>